<dbReference type="InterPro" id="IPR028427">
    <property type="entry name" value="Met_Sox_Rdtase_MsrB"/>
</dbReference>
<evidence type="ECO:0000256" key="6">
    <source>
        <dbReference type="ARBA" id="ARBA00023002"/>
    </source>
</evidence>
<evidence type="ECO:0000313" key="10">
    <source>
        <dbReference type="EMBL" id="GGZ20855.1"/>
    </source>
</evidence>
<dbReference type="EMBL" id="BMWX01000002">
    <property type="protein sequence ID" value="GGZ20855.1"/>
    <property type="molecule type" value="Genomic_DNA"/>
</dbReference>
<dbReference type="GO" id="GO:0005737">
    <property type="term" value="C:cytoplasm"/>
    <property type="evidence" value="ECO:0007669"/>
    <property type="project" value="TreeGrafter"/>
</dbReference>
<dbReference type="Gene3D" id="3.40.30.10">
    <property type="entry name" value="Glutaredoxin"/>
    <property type="match status" value="1"/>
</dbReference>
<dbReference type="EC" id="1.8.4.12" evidence="3"/>
<dbReference type="SUPFAM" id="SSF52833">
    <property type="entry name" value="Thioredoxin-like"/>
    <property type="match status" value="1"/>
</dbReference>
<dbReference type="GO" id="GO:0030091">
    <property type="term" value="P:protein repair"/>
    <property type="evidence" value="ECO:0007669"/>
    <property type="project" value="InterPro"/>
</dbReference>
<comment type="cofactor">
    <cofactor evidence="1">
        <name>Zn(2+)</name>
        <dbReference type="ChEBI" id="CHEBI:29105"/>
    </cofactor>
</comment>
<comment type="catalytic activity">
    <reaction evidence="7">
        <text>L-methionyl-[protein] + [thioredoxin]-disulfide + H2O = L-methionyl-(R)-S-oxide-[protein] + [thioredoxin]-dithiol</text>
        <dbReference type="Rhea" id="RHEA:24164"/>
        <dbReference type="Rhea" id="RHEA-COMP:10698"/>
        <dbReference type="Rhea" id="RHEA-COMP:10700"/>
        <dbReference type="Rhea" id="RHEA-COMP:12313"/>
        <dbReference type="Rhea" id="RHEA-COMP:12314"/>
        <dbReference type="ChEBI" id="CHEBI:15377"/>
        <dbReference type="ChEBI" id="CHEBI:16044"/>
        <dbReference type="ChEBI" id="CHEBI:29950"/>
        <dbReference type="ChEBI" id="CHEBI:45764"/>
        <dbReference type="ChEBI" id="CHEBI:50058"/>
        <dbReference type="EC" id="1.8.4.12"/>
    </reaction>
</comment>
<dbReference type="NCBIfam" id="TIGR00357">
    <property type="entry name" value="peptide-methionine (R)-S-oxide reductase MsrB"/>
    <property type="match status" value="1"/>
</dbReference>
<evidence type="ECO:0000256" key="2">
    <source>
        <dbReference type="ARBA" id="ARBA00007174"/>
    </source>
</evidence>
<dbReference type="Gene3D" id="2.170.150.20">
    <property type="entry name" value="Peptide methionine sulfoxide reductase"/>
    <property type="match status" value="1"/>
</dbReference>
<dbReference type="Pfam" id="PF00578">
    <property type="entry name" value="AhpC-TSA"/>
    <property type="match status" value="1"/>
</dbReference>
<name>A0A918UMB4_9BACT</name>
<dbReference type="GO" id="GO:0006979">
    <property type="term" value="P:response to oxidative stress"/>
    <property type="evidence" value="ECO:0007669"/>
    <property type="project" value="InterPro"/>
</dbReference>
<dbReference type="PANTHER" id="PTHR10173:SF52">
    <property type="entry name" value="METHIONINE-R-SULFOXIDE REDUCTASE B1"/>
    <property type="match status" value="1"/>
</dbReference>
<dbReference type="GO" id="GO:0016209">
    <property type="term" value="F:antioxidant activity"/>
    <property type="evidence" value="ECO:0007669"/>
    <property type="project" value="InterPro"/>
</dbReference>
<comment type="similarity">
    <text evidence="2">Belongs to the MsrB Met sulfoxide reductase family.</text>
</comment>
<dbReference type="InterPro" id="IPR002579">
    <property type="entry name" value="Met_Sox_Rdtase_MsrB_dom"/>
</dbReference>
<feature type="domain" description="Thioredoxin" evidence="8">
    <location>
        <begin position="7"/>
        <end position="153"/>
    </location>
</feature>
<dbReference type="Proteomes" id="UP000619457">
    <property type="component" value="Unassembled WGS sequence"/>
</dbReference>
<dbReference type="SUPFAM" id="SSF51316">
    <property type="entry name" value="Mss4-like"/>
    <property type="match status" value="1"/>
</dbReference>
<dbReference type="FunFam" id="2.170.150.20:FF:000001">
    <property type="entry name" value="Peptide methionine sulfoxide reductase MsrB"/>
    <property type="match status" value="1"/>
</dbReference>
<evidence type="ECO:0000259" key="9">
    <source>
        <dbReference type="PROSITE" id="PS51790"/>
    </source>
</evidence>
<evidence type="ECO:0000313" key="11">
    <source>
        <dbReference type="Proteomes" id="UP000619457"/>
    </source>
</evidence>
<evidence type="ECO:0000256" key="7">
    <source>
        <dbReference type="ARBA" id="ARBA00048488"/>
    </source>
</evidence>
<dbReference type="InterPro" id="IPR013766">
    <property type="entry name" value="Thioredoxin_domain"/>
</dbReference>
<keyword evidence="11" id="KW-1185">Reference proteome</keyword>
<keyword evidence="5" id="KW-0862">Zinc</keyword>
<dbReference type="AlphaFoldDB" id="A0A918UMB4"/>
<feature type="domain" description="MsrB" evidence="9">
    <location>
        <begin position="259"/>
        <end position="381"/>
    </location>
</feature>
<dbReference type="PANTHER" id="PTHR10173">
    <property type="entry name" value="METHIONINE SULFOXIDE REDUCTASE"/>
    <property type="match status" value="1"/>
</dbReference>
<evidence type="ECO:0000256" key="4">
    <source>
        <dbReference type="ARBA" id="ARBA00022723"/>
    </source>
</evidence>
<comment type="caution">
    <text evidence="10">The sequence shown here is derived from an EMBL/GenBank/DDBJ whole genome shotgun (WGS) entry which is preliminary data.</text>
</comment>
<reference evidence="10" key="1">
    <citation type="journal article" date="2014" name="Int. J. Syst. Evol. Microbiol.">
        <title>Complete genome sequence of Corynebacterium casei LMG S-19264T (=DSM 44701T), isolated from a smear-ripened cheese.</title>
        <authorList>
            <consortium name="US DOE Joint Genome Institute (JGI-PGF)"/>
            <person name="Walter F."/>
            <person name="Albersmeier A."/>
            <person name="Kalinowski J."/>
            <person name="Ruckert C."/>
        </authorList>
    </citation>
    <scope>NUCLEOTIDE SEQUENCE</scope>
    <source>
        <strain evidence="10">KCTC 12368</strain>
    </source>
</reference>
<keyword evidence="6" id="KW-0560">Oxidoreductase</keyword>
<dbReference type="PROSITE" id="PS51352">
    <property type="entry name" value="THIOREDOXIN_2"/>
    <property type="match status" value="1"/>
</dbReference>
<dbReference type="InterPro" id="IPR036249">
    <property type="entry name" value="Thioredoxin-like_sf"/>
</dbReference>
<dbReference type="GO" id="GO:0046872">
    <property type="term" value="F:metal ion binding"/>
    <property type="evidence" value="ECO:0007669"/>
    <property type="project" value="UniProtKB-KW"/>
</dbReference>
<protein>
    <recommendedName>
        <fullName evidence="3">peptide-methionine (R)-S-oxide reductase</fullName>
        <ecNumber evidence="3">1.8.4.12</ecNumber>
    </recommendedName>
</protein>
<reference evidence="10" key="2">
    <citation type="submission" date="2020-09" db="EMBL/GenBank/DDBJ databases">
        <authorList>
            <person name="Sun Q."/>
            <person name="Kim S."/>
        </authorList>
    </citation>
    <scope>NUCLEOTIDE SEQUENCE</scope>
    <source>
        <strain evidence="10">KCTC 12368</strain>
    </source>
</reference>
<dbReference type="GO" id="GO:0033743">
    <property type="term" value="F:peptide-methionine (R)-S-oxide reductase activity"/>
    <property type="evidence" value="ECO:0007669"/>
    <property type="project" value="UniProtKB-EC"/>
</dbReference>
<evidence type="ECO:0000259" key="8">
    <source>
        <dbReference type="PROSITE" id="PS51352"/>
    </source>
</evidence>
<dbReference type="PROSITE" id="PS51790">
    <property type="entry name" value="MSRB"/>
    <property type="match status" value="1"/>
</dbReference>
<accession>A0A918UMB4</accession>
<dbReference type="CDD" id="cd02966">
    <property type="entry name" value="TlpA_like_family"/>
    <property type="match status" value="1"/>
</dbReference>
<evidence type="ECO:0000256" key="3">
    <source>
        <dbReference type="ARBA" id="ARBA00012499"/>
    </source>
</evidence>
<keyword evidence="4" id="KW-0479">Metal-binding</keyword>
<dbReference type="InterPro" id="IPR011057">
    <property type="entry name" value="Mss4-like_sf"/>
</dbReference>
<dbReference type="Pfam" id="PF01641">
    <property type="entry name" value="SelR"/>
    <property type="match status" value="1"/>
</dbReference>
<evidence type="ECO:0000256" key="1">
    <source>
        <dbReference type="ARBA" id="ARBA00001947"/>
    </source>
</evidence>
<organism evidence="10 11">
    <name type="scientific">Echinicola pacifica</name>
    <dbReference type="NCBI Taxonomy" id="346377"/>
    <lineage>
        <taxon>Bacteria</taxon>
        <taxon>Pseudomonadati</taxon>
        <taxon>Bacteroidota</taxon>
        <taxon>Cytophagia</taxon>
        <taxon>Cytophagales</taxon>
        <taxon>Cyclobacteriaceae</taxon>
        <taxon>Echinicola</taxon>
    </lineage>
</organism>
<sequence length="381" mass="43184">MSGSYTLPLQVQLPMWDLSPIFPNQLPGSISDYQGKPLVILIFSIKCPGCLGRAIPFANRLVYEMGEELQVLGIHTTFEGKAPELEELQAAKEEYHIRFPIFQDRHLNSTFTLYKAGGTPHWLVLDRSGKLQYSIFGSDPNNALLRIEYKLQELLHNPEAESEELRKVTVEEYSLDPDRYELREGSADGAPSCPYGNQLEWIGYDLRELEFVRFTKGVFKKIIKQKKVNTMETMLKWNDVIRFANNGTPSPSRRVEKTEAEWKEILSPEQFQITRLRGTERAHSSDLCNLFEPGKYGCVCCDTLLFDSGEKFDSGSGWPSFTQPIEENAVAYHKDNAFGMVRVEVTCNTCDSHLGHVFPDGPAPSGLRYCINALSLKKIAK</sequence>
<gene>
    <name evidence="10" type="ORF">GCM10007049_11810</name>
</gene>
<evidence type="ECO:0000256" key="5">
    <source>
        <dbReference type="ARBA" id="ARBA00022833"/>
    </source>
</evidence>
<dbReference type="InterPro" id="IPR000866">
    <property type="entry name" value="AhpC/TSA"/>
</dbReference>
<proteinExistence type="inferred from homology"/>